<proteinExistence type="predicted"/>
<evidence type="ECO:0000313" key="2">
    <source>
        <dbReference type="Proteomes" id="UP000244005"/>
    </source>
</evidence>
<name>A0A2R6XLY1_MARPO</name>
<sequence>MIKRRLMTSHSSSTRIRMYELRTAEVWYTLCTNLPNCDPQRTCDRVVSRLHVSEGPYSKELAINSCLSETIMSAPSSQLTRQITSANERCSLRRLLVLFIVHSTGRKILMVQVHQNSSLGKFAVDSFIQFQVSRIFVILR</sequence>
<dbReference type="Gramene" id="Mp7g15210.1">
    <property type="protein sequence ID" value="Mp7g15210.1.cds"/>
    <property type="gene ID" value="Mp7g15210"/>
</dbReference>
<evidence type="ECO:0000313" key="1">
    <source>
        <dbReference type="EMBL" id="PTQ47125.1"/>
    </source>
</evidence>
<organism evidence="1 2">
    <name type="scientific">Marchantia polymorpha</name>
    <name type="common">Common liverwort</name>
    <name type="synonym">Marchantia aquatica</name>
    <dbReference type="NCBI Taxonomy" id="3197"/>
    <lineage>
        <taxon>Eukaryota</taxon>
        <taxon>Viridiplantae</taxon>
        <taxon>Streptophyta</taxon>
        <taxon>Embryophyta</taxon>
        <taxon>Marchantiophyta</taxon>
        <taxon>Marchantiopsida</taxon>
        <taxon>Marchantiidae</taxon>
        <taxon>Marchantiales</taxon>
        <taxon>Marchantiaceae</taxon>
        <taxon>Marchantia</taxon>
    </lineage>
</organism>
<dbReference type="AlphaFoldDB" id="A0A2R6XLY1"/>
<keyword evidence="2" id="KW-1185">Reference proteome</keyword>
<reference evidence="2" key="1">
    <citation type="journal article" date="2017" name="Cell">
        <title>Insights into land plant evolution garnered from the Marchantia polymorpha genome.</title>
        <authorList>
            <person name="Bowman J.L."/>
            <person name="Kohchi T."/>
            <person name="Yamato K.T."/>
            <person name="Jenkins J."/>
            <person name="Shu S."/>
            <person name="Ishizaki K."/>
            <person name="Yamaoka S."/>
            <person name="Nishihama R."/>
            <person name="Nakamura Y."/>
            <person name="Berger F."/>
            <person name="Adam C."/>
            <person name="Aki S.S."/>
            <person name="Althoff F."/>
            <person name="Araki T."/>
            <person name="Arteaga-Vazquez M.A."/>
            <person name="Balasubrmanian S."/>
            <person name="Barry K."/>
            <person name="Bauer D."/>
            <person name="Boehm C.R."/>
            <person name="Briginshaw L."/>
            <person name="Caballero-Perez J."/>
            <person name="Catarino B."/>
            <person name="Chen F."/>
            <person name="Chiyoda S."/>
            <person name="Chovatia M."/>
            <person name="Davies K.M."/>
            <person name="Delmans M."/>
            <person name="Demura T."/>
            <person name="Dierschke T."/>
            <person name="Dolan L."/>
            <person name="Dorantes-Acosta A.E."/>
            <person name="Eklund D.M."/>
            <person name="Florent S.N."/>
            <person name="Flores-Sandoval E."/>
            <person name="Fujiyama A."/>
            <person name="Fukuzawa H."/>
            <person name="Galik B."/>
            <person name="Grimanelli D."/>
            <person name="Grimwood J."/>
            <person name="Grossniklaus U."/>
            <person name="Hamada T."/>
            <person name="Haseloff J."/>
            <person name="Hetherington A.J."/>
            <person name="Higo A."/>
            <person name="Hirakawa Y."/>
            <person name="Hundley H.N."/>
            <person name="Ikeda Y."/>
            <person name="Inoue K."/>
            <person name="Inoue S.I."/>
            <person name="Ishida S."/>
            <person name="Jia Q."/>
            <person name="Kakita M."/>
            <person name="Kanazawa T."/>
            <person name="Kawai Y."/>
            <person name="Kawashima T."/>
            <person name="Kennedy M."/>
            <person name="Kinose K."/>
            <person name="Kinoshita T."/>
            <person name="Kohara Y."/>
            <person name="Koide E."/>
            <person name="Komatsu K."/>
            <person name="Kopischke S."/>
            <person name="Kubo M."/>
            <person name="Kyozuka J."/>
            <person name="Lagercrantz U."/>
            <person name="Lin S.S."/>
            <person name="Lindquist E."/>
            <person name="Lipzen A.M."/>
            <person name="Lu C.W."/>
            <person name="De Luna E."/>
            <person name="Martienssen R.A."/>
            <person name="Minamino N."/>
            <person name="Mizutani M."/>
            <person name="Mizutani M."/>
            <person name="Mochizuki N."/>
            <person name="Monte I."/>
            <person name="Mosher R."/>
            <person name="Nagasaki H."/>
            <person name="Nakagami H."/>
            <person name="Naramoto S."/>
            <person name="Nishitani K."/>
            <person name="Ohtani M."/>
            <person name="Okamoto T."/>
            <person name="Okumura M."/>
            <person name="Phillips J."/>
            <person name="Pollak B."/>
            <person name="Reinders A."/>
            <person name="Rovekamp M."/>
            <person name="Sano R."/>
            <person name="Sawa S."/>
            <person name="Schmid M.W."/>
            <person name="Shirakawa M."/>
            <person name="Solano R."/>
            <person name="Spunde A."/>
            <person name="Suetsugu N."/>
            <person name="Sugano S."/>
            <person name="Sugiyama A."/>
            <person name="Sun R."/>
            <person name="Suzuki Y."/>
            <person name="Takenaka M."/>
            <person name="Takezawa D."/>
            <person name="Tomogane H."/>
            <person name="Tsuzuki M."/>
            <person name="Ueda T."/>
            <person name="Umeda M."/>
            <person name="Ward J.M."/>
            <person name="Watanabe Y."/>
            <person name="Yazaki K."/>
            <person name="Yokoyama R."/>
            <person name="Yoshitake Y."/>
            <person name="Yotsui I."/>
            <person name="Zachgo S."/>
            <person name="Schmutz J."/>
        </authorList>
    </citation>
    <scope>NUCLEOTIDE SEQUENCE [LARGE SCALE GENOMIC DNA]</scope>
    <source>
        <strain evidence="2">Tak-1</strain>
    </source>
</reference>
<dbReference type="EMBL" id="KZ772681">
    <property type="protein sequence ID" value="PTQ47125.1"/>
    <property type="molecule type" value="Genomic_DNA"/>
</dbReference>
<accession>A0A2R6XLY1</accession>
<gene>
    <name evidence="1" type="ORF">MARPO_0009s0205</name>
</gene>
<protein>
    <submittedName>
        <fullName evidence="1">Uncharacterized protein</fullName>
    </submittedName>
</protein>
<dbReference type="Proteomes" id="UP000244005">
    <property type="component" value="Unassembled WGS sequence"/>
</dbReference>